<dbReference type="InterPro" id="IPR001876">
    <property type="entry name" value="Znf_RanBP2"/>
</dbReference>
<feature type="region of interest" description="Disordered" evidence="5">
    <location>
        <begin position="1"/>
        <end position="26"/>
    </location>
</feature>
<feature type="domain" description="RanBP2-type" evidence="6">
    <location>
        <begin position="164"/>
        <end position="193"/>
    </location>
</feature>
<feature type="compositionally biased region" description="Basic and acidic residues" evidence="5">
    <location>
        <begin position="16"/>
        <end position="26"/>
    </location>
</feature>
<dbReference type="PROSITE" id="PS01358">
    <property type="entry name" value="ZF_RANBP2_1"/>
    <property type="match status" value="4"/>
</dbReference>
<organism evidence="7 8">
    <name type="scientific">Aureococcus anophagefferens</name>
    <name type="common">Harmful bloom alga</name>
    <dbReference type="NCBI Taxonomy" id="44056"/>
    <lineage>
        <taxon>Eukaryota</taxon>
        <taxon>Sar</taxon>
        <taxon>Stramenopiles</taxon>
        <taxon>Ochrophyta</taxon>
        <taxon>Pelagophyceae</taxon>
        <taxon>Pelagomonadales</taxon>
        <taxon>Pelagomonadaceae</taxon>
        <taxon>Aureococcus</taxon>
    </lineage>
</organism>
<keyword evidence="8" id="KW-1185">Reference proteome</keyword>
<dbReference type="InterPro" id="IPR036443">
    <property type="entry name" value="Znf_RanBP2_sf"/>
</dbReference>
<dbReference type="SUPFAM" id="SSF90209">
    <property type="entry name" value="Ran binding protein zinc finger-like"/>
    <property type="match status" value="4"/>
</dbReference>
<accession>A0ABR1G757</accession>
<feature type="compositionally biased region" description="Basic and acidic residues" evidence="5">
    <location>
        <begin position="256"/>
        <end position="268"/>
    </location>
</feature>
<keyword evidence="1" id="KW-0479">Metal-binding</keyword>
<proteinExistence type="predicted"/>
<dbReference type="PANTHER" id="PTHR12999">
    <property type="entry name" value="ZINC FINGER RAN-BINDING DOMAIN-CONTAINING PROTEIN 2 ZRANB2-RELATED"/>
    <property type="match status" value="1"/>
</dbReference>
<feature type="region of interest" description="Disordered" evidence="5">
    <location>
        <begin position="43"/>
        <end position="88"/>
    </location>
</feature>
<dbReference type="Pfam" id="PF00641">
    <property type="entry name" value="Zn_ribbon_RanBP"/>
    <property type="match status" value="2"/>
</dbReference>
<dbReference type="EMBL" id="JBBJCI010000084">
    <property type="protein sequence ID" value="KAK7249010.1"/>
    <property type="molecule type" value="Genomic_DNA"/>
</dbReference>
<sequence>MSGYYDGYDGIPDYGGPRHEGRDHRVVDTKDVVANDWVGHAYDPAGGLTYANPAGPSLPESRKRPRPPPPPPPPPPEEDDIPGYVPSPSVAALMGVDVPLVGSRDMTVGEGRDCSKDWRCPQCANVNYSGRKWCNRCREPLPRDPEFVGATGKVSANPWANRDTSKDWRCPGCSNLNYAGRRACNRCQMPQPEDLKDGGNVQTVPINPAIAPTIKLGAAAPPPADQTRNPQWDGRGGGLGPLLPPPRKPGANAGADRPDPGPRRDGAQDWRCPTCNNVNYSGRLTCNKCKYPIPRDGYAAAHGGSLEGYERLRVPADEGRAPRTARRDSAFDWKCGTCANTNYSGRLACNKCLKPVPPPGYVELVPPTARGFPGGDTGHGLHDHGYHDEGARPFGGPPPPPGPAYGLPVAQHALRHAVADPHELDRRYAAAPTWNDVLELWSGRGAPTAANLANALSRLGKVGGDDRSAAHAARHDRRFAALLRELRSRICDDPEYLGPRQLGNVAHALARLGAGKGHMDGERAFQSLGRAAAPRAAAFDARELANTAWAFATAGVDAPELMRAFAARAADKVVDYDVRELANLVWALAKLGKGPASSPEAARLFEAAASSAADRAAQLSSQQVAKLLWSYAAVGLRHELLFHALCGRARADLASYGPLSVATSAWALAKAGHRDDALMAALAGVVAAKASDFGPGAIVDAADALDAVGGHAAALDAALAARARARRRSRRPLLRLLDVLARGAGAESIPAFQSAVGSRADALEPGEVVAFAQGFAKLPGDPGRVFEALASRAAQRRTFLDSQQKLALEAALLEKGKAALLPAGFFRDALRSDAAFQRSADEPAFLEEPDEPAPPPPPPPPKPPKVDAPLLPPSLTSKLAADFDVGIPGFRK</sequence>
<evidence type="ECO:0000256" key="4">
    <source>
        <dbReference type="PROSITE-ProRule" id="PRU00322"/>
    </source>
</evidence>
<keyword evidence="2 4" id="KW-0863">Zinc-finger</keyword>
<evidence type="ECO:0000256" key="3">
    <source>
        <dbReference type="ARBA" id="ARBA00022833"/>
    </source>
</evidence>
<dbReference type="PANTHER" id="PTHR12999:SF17">
    <property type="entry name" value="ZINC FINGER RAN-BINDING DOMAIN-CONTAINING PROTEIN 2"/>
    <property type="match status" value="1"/>
</dbReference>
<evidence type="ECO:0000256" key="2">
    <source>
        <dbReference type="ARBA" id="ARBA00022771"/>
    </source>
</evidence>
<dbReference type="InterPro" id="IPR058917">
    <property type="entry name" value="RESC6_dom"/>
</dbReference>
<dbReference type="Pfam" id="PF26188">
    <property type="entry name" value="RESC6"/>
    <property type="match status" value="1"/>
</dbReference>
<feature type="region of interest" description="Disordered" evidence="5">
    <location>
        <begin position="216"/>
        <end position="268"/>
    </location>
</feature>
<evidence type="ECO:0000313" key="8">
    <source>
        <dbReference type="Proteomes" id="UP001363151"/>
    </source>
</evidence>
<protein>
    <submittedName>
        <fullName evidence="7">ERI1 exoribonuclease</fullName>
    </submittedName>
</protein>
<evidence type="ECO:0000313" key="7">
    <source>
        <dbReference type="EMBL" id="KAK7249010.1"/>
    </source>
</evidence>
<gene>
    <name evidence="7" type="ORF">SO694_00043260</name>
</gene>
<dbReference type="PROSITE" id="PS50199">
    <property type="entry name" value="ZF_RANBP2_2"/>
    <property type="match status" value="4"/>
</dbReference>
<name>A0ABR1G757_AURAN</name>
<feature type="compositionally biased region" description="Low complexity" evidence="5">
    <location>
        <begin position="1"/>
        <end position="15"/>
    </location>
</feature>
<feature type="domain" description="RanBP2-type" evidence="6">
    <location>
        <begin position="264"/>
        <end position="295"/>
    </location>
</feature>
<evidence type="ECO:0000256" key="1">
    <source>
        <dbReference type="ARBA" id="ARBA00022723"/>
    </source>
</evidence>
<comment type="caution">
    <text evidence="7">The sequence shown here is derived from an EMBL/GenBank/DDBJ whole genome shotgun (WGS) entry which is preliminary data.</text>
</comment>
<feature type="region of interest" description="Disordered" evidence="5">
    <location>
        <begin position="840"/>
        <end position="873"/>
    </location>
</feature>
<evidence type="ECO:0000256" key="5">
    <source>
        <dbReference type="SAM" id="MobiDB-lite"/>
    </source>
</evidence>
<dbReference type="Gene3D" id="4.10.1060.10">
    <property type="entry name" value="Zinc finger, RanBP2-type"/>
    <property type="match status" value="2"/>
</dbReference>
<keyword evidence="3" id="KW-0862">Zinc</keyword>
<evidence type="ECO:0000259" key="6">
    <source>
        <dbReference type="PROSITE" id="PS50199"/>
    </source>
</evidence>
<feature type="compositionally biased region" description="Pro residues" evidence="5">
    <location>
        <begin position="852"/>
        <end position="863"/>
    </location>
</feature>
<dbReference type="SMART" id="SM00547">
    <property type="entry name" value="ZnF_RBZ"/>
    <property type="match status" value="4"/>
</dbReference>
<dbReference type="Proteomes" id="UP001363151">
    <property type="component" value="Unassembled WGS sequence"/>
</dbReference>
<feature type="domain" description="RanBP2-type" evidence="6">
    <location>
        <begin position="327"/>
        <end position="358"/>
    </location>
</feature>
<reference evidence="7 8" key="1">
    <citation type="submission" date="2024-03" db="EMBL/GenBank/DDBJ databases">
        <title>Aureococcus anophagefferens CCMP1851 and Kratosvirus quantuckense: Draft genome of a second virus-susceptible host strain in the model system.</title>
        <authorList>
            <person name="Chase E."/>
            <person name="Truchon A.R."/>
            <person name="Schepens W."/>
            <person name="Wilhelm S.W."/>
        </authorList>
    </citation>
    <scope>NUCLEOTIDE SEQUENCE [LARGE SCALE GENOMIC DNA]</scope>
    <source>
        <strain evidence="7 8">CCMP1851</strain>
    </source>
</reference>
<feature type="domain" description="RanBP2-type" evidence="6">
    <location>
        <begin position="109"/>
        <end position="143"/>
    </location>
</feature>